<reference evidence="3 4" key="1">
    <citation type="journal article" date="2016" name="Genome Announc.">
        <title>Genome Sequences of Pseudomonas oryzihabitans Phage POR1 and Pseudomonas aeruginosa Phage PAE1.</title>
        <authorList>
            <person name="Dyson Z.A."/>
            <person name="Seviour R.J."/>
            <person name="Tucci J."/>
            <person name="Petrovski S."/>
        </authorList>
    </citation>
    <scope>NUCLEOTIDE SEQUENCE [LARGE SCALE GENOMIC DNA]</scope>
</reference>
<feature type="compositionally biased region" description="Basic and acidic residues" evidence="1">
    <location>
        <begin position="76"/>
        <end position="91"/>
    </location>
</feature>
<evidence type="ECO:0000313" key="4">
    <source>
        <dbReference type="Proteomes" id="UP000204629"/>
    </source>
</evidence>
<keyword evidence="3" id="KW-0378">Hydrolase</keyword>
<feature type="domain" description="HNH nuclease" evidence="2">
    <location>
        <begin position="31"/>
        <end position="73"/>
    </location>
</feature>
<accession>A0A0N9ENE5</accession>
<keyword evidence="3" id="KW-0540">Nuclease</keyword>
<dbReference type="GeneID" id="26642079"/>
<name>A0A0N9ENE5_9CAUD</name>
<evidence type="ECO:0000313" key="3">
    <source>
        <dbReference type="EMBL" id="ALF51550.1"/>
    </source>
</evidence>
<keyword evidence="4" id="KW-1185">Reference proteome</keyword>
<dbReference type="InterPro" id="IPR003615">
    <property type="entry name" value="HNH_nuc"/>
</dbReference>
<dbReference type="RefSeq" id="YP_009215741.1">
    <property type="nucleotide sequence ID" value="NC_028980.1"/>
</dbReference>
<dbReference type="KEGG" id="vg:26642079"/>
<evidence type="ECO:0000259" key="2">
    <source>
        <dbReference type="Pfam" id="PF13392"/>
    </source>
</evidence>
<sequence length="124" mass="14688">MKPKLPEGSTYVCSTWGYVMEKRNGRWFRQHRLVMEEVLGRPLRRGEIVHHRNEIKTDNRPENLELMTPKKHQAEHHRGAQRTEETREKMRAGAARRVARPGHREHLSERAKAQHAAGRFRQII</sequence>
<dbReference type="GO" id="GO:0004519">
    <property type="term" value="F:endonuclease activity"/>
    <property type="evidence" value="ECO:0007669"/>
    <property type="project" value="UniProtKB-KW"/>
</dbReference>
<dbReference type="EMBL" id="KT734862">
    <property type="protein sequence ID" value="ALF51550.1"/>
    <property type="molecule type" value="Genomic_DNA"/>
</dbReference>
<dbReference type="SUPFAM" id="SSF54060">
    <property type="entry name" value="His-Me finger endonucleases"/>
    <property type="match status" value="1"/>
</dbReference>
<proteinExistence type="predicted"/>
<protein>
    <submittedName>
        <fullName evidence="3">Putative HNH endonuclease</fullName>
    </submittedName>
</protein>
<dbReference type="Pfam" id="PF13392">
    <property type="entry name" value="HNH_3"/>
    <property type="match status" value="1"/>
</dbReference>
<dbReference type="OrthoDB" id="18976at10239"/>
<organism evidence="3 4">
    <name type="scientific">Pseudomonas phage PAE1</name>
    <dbReference type="NCBI Taxonomy" id="1718273"/>
    <lineage>
        <taxon>Viruses</taxon>
        <taxon>Duplodnaviria</taxon>
        <taxon>Heunggongvirae</taxon>
        <taxon>Uroviricota</taxon>
        <taxon>Caudoviricetes</taxon>
        <taxon>Mesyanzhinovviridae</taxon>
        <taxon>Rabinowitzvirinae</taxon>
        <taxon>Yuavirus</taxon>
        <taxon>Yuavirus PAE1</taxon>
        <taxon>Pseudomonas virus PAE1</taxon>
    </lineage>
</organism>
<gene>
    <name evidence="3" type="ORF">PAE1_50</name>
</gene>
<feature type="region of interest" description="Disordered" evidence="1">
    <location>
        <begin position="50"/>
        <end position="124"/>
    </location>
</feature>
<feature type="compositionally biased region" description="Basic and acidic residues" evidence="1">
    <location>
        <begin position="50"/>
        <end position="63"/>
    </location>
</feature>
<keyword evidence="3" id="KW-0255">Endonuclease</keyword>
<feature type="compositionally biased region" description="Basic and acidic residues" evidence="1">
    <location>
        <begin position="102"/>
        <end position="112"/>
    </location>
</feature>
<dbReference type="Proteomes" id="UP000204629">
    <property type="component" value="Segment"/>
</dbReference>
<dbReference type="Gene3D" id="3.90.75.20">
    <property type="match status" value="1"/>
</dbReference>
<evidence type="ECO:0000256" key="1">
    <source>
        <dbReference type="SAM" id="MobiDB-lite"/>
    </source>
</evidence>
<dbReference type="InterPro" id="IPR044925">
    <property type="entry name" value="His-Me_finger_sf"/>
</dbReference>